<dbReference type="PANTHER" id="PTHR43630">
    <property type="entry name" value="POLY-BETA-1,6-N-ACETYL-D-GLUCOSAMINE SYNTHASE"/>
    <property type="match status" value="1"/>
</dbReference>
<gene>
    <name evidence="6" type="ORF">FNB79_06540</name>
</gene>
<dbReference type="AlphaFoldDB" id="A0A516GQ56"/>
<dbReference type="Gene3D" id="3.90.550.10">
    <property type="entry name" value="Spore Coat Polysaccharide Biosynthesis Protein SpsA, Chain A"/>
    <property type="match status" value="1"/>
</dbReference>
<keyword evidence="3 6" id="KW-0808">Transferase</keyword>
<evidence type="ECO:0000256" key="1">
    <source>
        <dbReference type="ARBA" id="ARBA00006739"/>
    </source>
</evidence>
<dbReference type="SUPFAM" id="SSF53448">
    <property type="entry name" value="Nucleotide-diphospho-sugar transferases"/>
    <property type="match status" value="1"/>
</dbReference>
<dbReference type="PANTHER" id="PTHR43630:SF1">
    <property type="entry name" value="POLY-BETA-1,6-N-ACETYL-D-GLUCOSAMINE SYNTHASE"/>
    <property type="match status" value="1"/>
</dbReference>
<sequence>MVVFSVIIVILYVSLIGRLNLGFKKLEIFKPTSTHHHVGFSIIIPFRNEAVHLPQLLQSISELDYDPKMFEILLVNDGSRDSSEAIISHFIETQPQLNITLLQNKRYSNSPKKDAITLAISKSKFEWLITTDADCILPKTWLHSFNTFIKAHNTSQFIVAPITYITTRKFLNVFQWFDVMSLQGATIGGFGINKPFLCNGANLAYTKNAFYTVNGFAENNTIASGDDIFLLEKVSDKFPESVRYLKSQEAVIYTHAQPTFSDLINQRKRWASKTKAYKNTFSKITGLLVLSMNALLICLFTLMCIRAFSPLYFTVISLIKFYVDFLIIYKTALFFNQKEGLKWYAIVALLYPLFCTYVAVSSMLTSYTWKDRVFKS</sequence>
<dbReference type="KEGG" id="fop:FNB79_06540"/>
<organism evidence="6 7">
    <name type="scientific">Formosa sediminum</name>
    <dbReference type="NCBI Taxonomy" id="2594004"/>
    <lineage>
        <taxon>Bacteria</taxon>
        <taxon>Pseudomonadati</taxon>
        <taxon>Bacteroidota</taxon>
        <taxon>Flavobacteriia</taxon>
        <taxon>Flavobacteriales</taxon>
        <taxon>Flavobacteriaceae</taxon>
        <taxon>Formosa</taxon>
    </lineage>
</organism>
<dbReference type="Pfam" id="PF00535">
    <property type="entry name" value="Glycos_transf_2"/>
    <property type="match status" value="1"/>
</dbReference>
<evidence type="ECO:0000259" key="5">
    <source>
        <dbReference type="Pfam" id="PF00535"/>
    </source>
</evidence>
<dbReference type="CDD" id="cd04192">
    <property type="entry name" value="GT_2_like_e"/>
    <property type="match status" value="1"/>
</dbReference>
<accession>A0A516GQ56</accession>
<feature type="transmembrane region" description="Helical" evidence="4">
    <location>
        <begin position="341"/>
        <end position="360"/>
    </location>
</feature>
<dbReference type="InterPro" id="IPR029044">
    <property type="entry name" value="Nucleotide-diphossugar_trans"/>
</dbReference>
<dbReference type="OrthoDB" id="9805625at2"/>
<feature type="domain" description="Glycosyltransferase 2-like" evidence="5">
    <location>
        <begin position="41"/>
        <end position="170"/>
    </location>
</feature>
<evidence type="ECO:0000256" key="3">
    <source>
        <dbReference type="ARBA" id="ARBA00022679"/>
    </source>
</evidence>
<dbReference type="InterPro" id="IPR001173">
    <property type="entry name" value="Glyco_trans_2-like"/>
</dbReference>
<evidence type="ECO:0000256" key="4">
    <source>
        <dbReference type="SAM" id="Phobius"/>
    </source>
</evidence>
<proteinExistence type="inferred from homology"/>
<feature type="transmembrane region" description="Helical" evidence="4">
    <location>
        <begin position="311"/>
        <end position="329"/>
    </location>
</feature>
<dbReference type="EMBL" id="CP041637">
    <property type="protein sequence ID" value="QDO93646.1"/>
    <property type="molecule type" value="Genomic_DNA"/>
</dbReference>
<evidence type="ECO:0000313" key="7">
    <source>
        <dbReference type="Proteomes" id="UP000319209"/>
    </source>
</evidence>
<keyword evidence="4" id="KW-1133">Transmembrane helix</keyword>
<dbReference type="Proteomes" id="UP000319209">
    <property type="component" value="Chromosome"/>
</dbReference>
<evidence type="ECO:0000256" key="2">
    <source>
        <dbReference type="ARBA" id="ARBA00022676"/>
    </source>
</evidence>
<evidence type="ECO:0000313" key="6">
    <source>
        <dbReference type="EMBL" id="QDO93646.1"/>
    </source>
</evidence>
<protein>
    <submittedName>
        <fullName evidence="6">Glycosyltransferase</fullName>
    </submittedName>
</protein>
<keyword evidence="2" id="KW-0328">Glycosyltransferase</keyword>
<keyword evidence="4" id="KW-0812">Transmembrane</keyword>
<keyword evidence="7" id="KW-1185">Reference proteome</keyword>
<feature type="transmembrane region" description="Helical" evidence="4">
    <location>
        <begin position="284"/>
        <end position="305"/>
    </location>
</feature>
<dbReference type="GO" id="GO:0016757">
    <property type="term" value="F:glycosyltransferase activity"/>
    <property type="evidence" value="ECO:0007669"/>
    <property type="project" value="UniProtKB-KW"/>
</dbReference>
<name>A0A516GQ56_9FLAO</name>
<reference evidence="6 7" key="1">
    <citation type="submission" date="2019-07" db="EMBL/GenBank/DDBJ databases">
        <title>Genome sequencing for Formosa sp. PS13.</title>
        <authorList>
            <person name="Park S.-J."/>
        </authorList>
    </citation>
    <scope>NUCLEOTIDE SEQUENCE [LARGE SCALE GENOMIC DNA]</scope>
    <source>
        <strain evidence="6 7">PS13</strain>
    </source>
</reference>
<feature type="transmembrane region" description="Helical" evidence="4">
    <location>
        <begin position="6"/>
        <end position="23"/>
    </location>
</feature>
<keyword evidence="4" id="KW-0472">Membrane</keyword>
<comment type="similarity">
    <text evidence="1">Belongs to the glycosyltransferase 2 family.</text>
</comment>
<dbReference type="RefSeq" id="WP_143380548.1">
    <property type="nucleotide sequence ID" value="NZ_CP041637.1"/>
</dbReference>